<keyword evidence="4 6" id="KW-0472">Membrane</keyword>
<proteinExistence type="inferred from homology"/>
<feature type="transmembrane region" description="Helical" evidence="6">
    <location>
        <begin position="174"/>
        <end position="199"/>
    </location>
</feature>
<dbReference type="SUPFAM" id="SSF103473">
    <property type="entry name" value="MFS general substrate transporter"/>
    <property type="match status" value="1"/>
</dbReference>
<dbReference type="AlphaFoldDB" id="A0AAJ0GGM0"/>
<dbReference type="PANTHER" id="PTHR23502:SF163">
    <property type="entry name" value="MAJOR FACILITATOR SUPERFAMILY (MFS) PROFILE DOMAIN-CONTAINING PROTEIN"/>
    <property type="match status" value="1"/>
</dbReference>
<organism evidence="8 9">
    <name type="scientific">Extremus antarcticus</name>
    <dbReference type="NCBI Taxonomy" id="702011"/>
    <lineage>
        <taxon>Eukaryota</taxon>
        <taxon>Fungi</taxon>
        <taxon>Dikarya</taxon>
        <taxon>Ascomycota</taxon>
        <taxon>Pezizomycotina</taxon>
        <taxon>Dothideomycetes</taxon>
        <taxon>Dothideomycetidae</taxon>
        <taxon>Mycosphaerellales</taxon>
        <taxon>Extremaceae</taxon>
        <taxon>Extremus</taxon>
    </lineage>
</organism>
<accession>A0AAJ0GGM0</accession>
<feature type="transmembrane region" description="Helical" evidence="6">
    <location>
        <begin position="416"/>
        <end position="438"/>
    </location>
</feature>
<feature type="transmembrane region" description="Helical" evidence="6">
    <location>
        <begin position="360"/>
        <end position="379"/>
    </location>
</feature>
<feature type="transmembrane region" description="Helical" evidence="6">
    <location>
        <begin position="47"/>
        <end position="68"/>
    </location>
</feature>
<dbReference type="Proteomes" id="UP001271007">
    <property type="component" value="Unassembled WGS sequence"/>
</dbReference>
<dbReference type="InterPro" id="IPR036259">
    <property type="entry name" value="MFS_trans_sf"/>
</dbReference>
<dbReference type="FunFam" id="1.20.1250.20:FF:000509">
    <property type="entry name" value="MFS general substrate transporter"/>
    <property type="match status" value="1"/>
</dbReference>
<comment type="caution">
    <text evidence="8">The sequence shown here is derived from an EMBL/GenBank/DDBJ whole genome shotgun (WGS) entry which is preliminary data.</text>
</comment>
<keyword evidence="2 6" id="KW-0812">Transmembrane</keyword>
<dbReference type="PROSITE" id="PS50850">
    <property type="entry name" value="MFS"/>
    <property type="match status" value="1"/>
</dbReference>
<comment type="similarity">
    <text evidence="5">Belongs to the major facilitator superfamily. CAR1 family.</text>
</comment>
<protein>
    <recommendedName>
        <fullName evidence="7">Major facilitator superfamily (MFS) profile domain-containing protein</fullName>
    </recommendedName>
</protein>
<evidence type="ECO:0000256" key="1">
    <source>
        <dbReference type="ARBA" id="ARBA00004141"/>
    </source>
</evidence>
<feature type="transmembrane region" description="Helical" evidence="6">
    <location>
        <begin position="140"/>
        <end position="162"/>
    </location>
</feature>
<dbReference type="EMBL" id="JAWDJX010000004">
    <property type="protein sequence ID" value="KAK3057158.1"/>
    <property type="molecule type" value="Genomic_DNA"/>
</dbReference>
<evidence type="ECO:0000313" key="8">
    <source>
        <dbReference type="EMBL" id="KAK3057158.1"/>
    </source>
</evidence>
<feature type="transmembrane region" description="Helical" evidence="6">
    <location>
        <begin position="279"/>
        <end position="299"/>
    </location>
</feature>
<feature type="transmembrane region" description="Helical" evidence="6">
    <location>
        <begin position="205"/>
        <end position="224"/>
    </location>
</feature>
<comment type="subcellular location">
    <subcellularLocation>
        <location evidence="1">Membrane</location>
        <topology evidence="1">Multi-pass membrane protein</topology>
    </subcellularLocation>
</comment>
<evidence type="ECO:0000259" key="7">
    <source>
        <dbReference type="PROSITE" id="PS50850"/>
    </source>
</evidence>
<evidence type="ECO:0000256" key="3">
    <source>
        <dbReference type="ARBA" id="ARBA00022989"/>
    </source>
</evidence>
<feature type="transmembrane region" description="Helical" evidence="6">
    <location>
        <begin position="385"/>
        <end position="409"/>
    </location>
</feature>
<feature type="transmembrane region" description="Helical" evidence="6">
    <location>
        <begin position="88"/>
        <end position="108"/>
    </location>
</feature>
<feature type="transmembrane region" description="Helical" evidence="6">
    <location>
        <begin position="319"/>
        <end position="339"/>
    </location>
</feature>
<dbReference type="GO" id="GO:0016020">
    <property type="term" value="C:membrane"/>
    <property type="evidence" value="ECO:0007669"/>
    <property type="project" value="UniProtKB-SubCell"/>
</dbReference>
<keyword evidence="3 6" id="KW-1133">Transmembrane helix</keyword>
<dbReference type="Pfam" id="PF07690">
    <property type="entry name" value="MFS_1"/>
    <property type="match status" value="1"/>
</dbReference>
<name>A0AAJ0GGM0_9PEZI</name>
<dbReference type="GO" id="GO:0022857">
    <property type="term" value="F:transmembrane transporter activity"/>
    <property type="evidence" value="ECO:0007669"/>
    <property type="project" value="InterPro"/>
</dbReference>
<evidence type="ECO:0000256" key="2">
    <source>
        <dbReference type="ARBA" id="ARBA00022692"/>
    </source>
</evidence>
<dbReference type="InterPro" id="IPR020846">
    <property type="entry name" value="MFS_dom"/>
</dbReference>
<evidence type="ECO:0000256" key="5">
    <source>
        <dbReference type="ARBA" id="ARBA00038347"/>
    </source>
</evidence>
<dbReference type="Gene3D" id="1.20.1250.20">
    <property type="entry name" value="MFS general substrate transporter like domains"/>
    <property type="match status" value="1"/>
</dbReference>
<dbReference type="InterPro" id="IPR011701">
    <property type="entry name" value="MFS"/>
</dbReference>
<feature type="transmembrane region" description="Helical" evidence="6">
    <location>
        <begin position="450"/>
        <end position="472"/>
    </location>
</feature>
<reference evidence="8" key="1">
    <citation type="submission" date="2023-04" db="EMBL/GenBank/DDBJ databases">
        <title>Black Yeasts Isolated from many extreme environments.</title>
        <authorList>
            <person name="Coleine C."/>
            <person name="Stajich J.E."/>
            <person name="Selbmann L."/>
        </authorList>
    </citation>
    <scope>NUCLEOTIDE SEQUENCE</scope>
    <source>
        <strain evidence="8">CCFEE 5312</strain>
    </source>
</reference>
<feature type="transmembrane region" description="Helical" evidence="6">
    <location>
        <begin position="115"/>
        <end position="134"/>
    </location>
</feature>
<evidence type="ECO:0000313" key="9">
    <source>
        <dbReference type="Proteomes" id="UP001271007"/>
    </source>
</evidence>
<sequence>MDERRPLLATESLAHYYIEDDGKNKIVNFDPNGDPENPMEWPTWYKWCVVLLLAFMSFTVTFTCIAIVPSARDLVLDLEGRKDKSAAVLFVTIWELGEAATPLFIAPLSEVYGRYPVLIFCNMLFIFGTVMTALSQSVHLVIFARFVTGCSVASTILGPPIVADIFPSSHRGSAMSATMLAPLLGGAIGPVVAGALAQAAGWREVIWLGTGLAVAAQISFLLFLKETYKVPILQRRAAKMRKESGDESFTSKYDLQGTISIKSLRTSLFRPFRVVSSSVVLQMMSLWGAVVFSFFYIIATTLPDMLEDVYGFGTAMRGILFLSWSVGSLLGIITCNLLVDRVYIRLQKGHGDQPYPEARLPLVVAGGFLLPFTVALYGWSAERHWSVWILLLSVVLQGWALLACVVPIFTYVTDAFGLYSASALTAVLIARCLAGTFLPLLTAPLDEKVGYGRGFTILAAGCAVLTPIPPLVMRYGTKWRQRSEYSRDSDVR</sequence>
<evidence type="ECO:0000256" key="4">
    <source>
        <dbReference type="ARBA" id="ARBA00023136"/>
    </source>
</evidence>
<evidence type="ECO:0000256" key="6">
    <source>
        <dbReference type="SAM" id="Phobius"/>
    </source>
</evidence>
<feature type="domain" description="Major facilitator superfamily (MFS) profile" evidence="7">
    <location>
        <begin position="49"/>
        <end position="478"/>
    </location>
</feature>
<dbReference type="PANTHER" id="PTHR23502">
    <property type="entry name" value="MAJOR FACILITATOR SUPERFAMILY"/>
    <property type="match status" value="1"/>
</dbReference>
<keyword evidence="9" id="KW-1185">Reference proteome</keyword>
<gene>
    <name evidence="8" type="ORF">LTR09_002197</name>
</gene>